<reference evidence="1 2" key="1">
    <citation type="journal article" date="2024" name="Microbiol. Resour. Announc.">
        <title>Genome annotations for the ascomycete fungi Trichoderma harzianum, Trichoderma aggressivum, and Purpureocillium lilacinum.</title>
        <authorList>
            <person name="Beijen E.P.W."/>
            <person name="Ohm R.A."/>
        </authorList>
    </citation>
    <scope>NUCLEOTIDE SEQUENCE [LARGE SCALE GENOMIC DNA]</scope>
    <source>
        <strain evidence="1 2">CBS 150709</strain>
    </source>
</reference>
<accession>A0ABR0BGX6</accession>
<comment type="caution">
    <text evidence="1">The sequence shown here is derived from an EMBL/GenBank/DDBJ whole genome shotgun (WGS) entry which is preliminary data.</text>
</comment>
<evidence type="ECO:0000313" key="1">
    <source>
        <dbReference type="EMBL" id="KAK4077234.1"/>
    </source>
</evidence>
<sequence length="275" mass="29661">MAGWNGQFGALRMGATYCAPPITRTYQQSHTFTSVVGSTGQMSVDAHEDISCTTCQPGAAPHFKILYGWGVQSSNPSSSTELSAHLFGRRCPGTVPVCCLGPARGLSKWSLAAPTQLPLQKHCPVSNPTRGVVAWNIIAVSSLLSPDDSEVRQPPCIAPRPQRVSVADRTSHPPVQETNVDAIERLLGVPSTRPTHILRNCRRSGRLPPRPVATPSREVGKLFRASMAHRPALQQKIRKTMVYNPGACLPSIALGRSRGMQIFSTATASHREGGW</sequence>
<proteinExistence type="predicted"/>
<name>A0ABR0BGX6_PURLI</name>
<dbReference type="EMBL" id="JAWRVI010000103">
    <property type="protein sequence ID" value="KAK4077234.1"/>
    <property type="molecule type" value="Genomic_DNA"/>
</dbReference>
<keyword evidence="2" id="KW-1185">Reference proteome</keyword>
<gene>
    <name evidence="1" type="ORF">Purlil1_12417</name>
</gene>
<protein>
    <submittedName>
        <fullName evidence="1">Uncharacterized protein</fullName>
    </submittedName>
</protein>
<evidence type="ECO:0000313" key="2">
    <source>
        <dbReference type="Proteomes" id="UP001287286"/>
    </source>
</evidence>
<dbReference type="Proteomes" id="UP001287286">
    <property type="component" value="Unassembled WGS sequence"/>
</dbReference>
<organism evidence="1 2">
    <name type="scientific">Purpureocillium lilacinum</name>
    <name type="common">Paecilomyces lilacinus</name>
    <dbReference type="NCBI Taxonomy" id="33203"/>
    <lineage>
        <taxon>Eukaryota</taxon>
        <taxon>Fungi</taxon>
        <taxon>Dikarya</taxon>
        <taxon>Ascomycota</taxon>
        <taxon>Pezizomycotina</taxon>
        <taxon>Sordariomycetes</taxon>
        <taxon>Hypocreomycetidae</taxon>
        <taxon>Hypocreales</taxon>
        <taxon>Ophiocordycipitaceae</taxon>
        <taxon>Purpureocillium</taxon>
    </lineage>
</organism>